<sequence length="469" mass="53751">MNLPLNFVESSQFDSELLDIEDFYETSESYKTTDKEYSNNRPVVLNKQILKKKQIRGMNSKTILEKQTELANHPDVLEILNLLYVRCKHCKKHIKLKRNYKKSRIESHVSISNSQNKPPYDKRYLCSGLHEEKHLTYIKQVGSFTIFGGAPPTKENAISKPIPKPNNRHFTPKLYYKNNPLLKFLEDLNIKKLWTSVVSTKDNNSIPFWLKLAEKGLSRAFEFKTTFKGLYKIMIQIVQCEDYNKANSMNYSGPVIAMTNNTKLHPRLGYSANLGCIVGSTFSLEQTYVKDYNEIKLIIQNIISNNTVVKQQAWSFAKVLLIVKQDQSFNSLSISNEELNLFNYANDDYFDNASSNMSQSSDISDSHTIAIAANIVADSNSINIRDDNIEEDLKDARYELAFLLLNTNSSNQSLELNEDFNTGVKRRTIREIQLSDYTNSIHPNIVSSMIANCISNLELSVSQKLCKIR</sequence>
<gene>
    <name evidence="1" type="ORF">GMARGA_LOCUS591</name>
</gene>
<keyword evidence="2" id="KW-1185">Reference proteome</keyword>
<evidence type="ECO:0000313" key="1">
    <source>
        <dbReference type="EMBL" id="CAG8467063.1"/>
    </source>
</evidence>
<reference evidence="1 2" key="1">
    <citation type="submission" date="2021-06" db="EMBL/GenBank/DDBJ databases">
        <authorList>
            <person name="Kallberg Y."/>
            <person name="Tangrot J."/>
            <person name="Rosling A."/>
        </authorList>
    </citation>
    <scope>NUCLEOTIDE SEQUENCE [LARGE SCALE GENOMIC DNA]</scope>
    <source>
        <strain evidence="1 2">120-4 pot B 10/14</strain>
    </source>
</reference>
<evidence type="ECO:0000313" key="2">
    <source>
        <dbReference type="Proteomes" id="UP000789901"/>
    </source>
</evidence>
<accession>A0ABM8VWX7</accession>
<organism evidence="1 2">
    <name type="scientific">Gigaspora margarita</name>
    <dbReference type="NCBI Taxonomy" id="4874"/>
    <lineage>
        <taxon>Eukaryota</taxon>
        <taxon>Fungi</taxon>
        <taxon>Fungi incertae sedis</taxon>
        <taxon>Mucoromycota</taxon>
        <taxon>Glomeromycotina</taxon>
        <taxon>Glomeromycetes</taxon>
        <taxon>Diversisporales</taxon>
        <taxon>Gigasporaceae</taxon>
        <taxon>Gigaspora</taxon>
    </lineage>
</organism>
<dbReference type="Proteomes" id="UP000789901">
    <property type="component" value="Unassembled WGS sequence"/>
</dbReference>
<protein>
    <submittedName>
        <fullName evidence="1">8686_t:CDS:1</fullName>
    </submittedName>
</protein>
<name>A0ABM8VWX7_GIGMA</name>
<comment type="caution">
    <text evidence="1">The sequence shown here is derived from an EMBL/GenBank/DDBJ whole genome shotgun (WGS) entry which is preliminary data.</text>
</comment>
<dbReference type="EMBL" id="CAJVQB010000103">
    <property type="protein sequence ID" value="CAG8467063.1"/>
    <property type="molecule type" value="Genomic_DNA"/>
</dbReference>
<proteinExistence type="predicted"/>